<protein>
    <submittedName>
        <fullName evidence="2">Uncharacterized protein</fullName>
    </submittedName>
</protein>
<name>A0AAV2FGJ8_9ROSI</name>
<evidence type="ECO:0000313" key="3">
    <source>
        <dbReference type="Proteomes" id="UP001497516"/>
    </source>
</evidence>
<feature type="region of interest" description="Disordered" evidence="1">
    <location>
        <begin position="48"/>
        <end position="70"/>
    </location>
</feature>
<evidence type="ECO:0000313" key="2">
    <source>
        <dbReference type="EMBL" id="CAL1397401.1"/>
    </source>
</evidence>
<reference evidence="2 3" key="1">
    <citation type="submission" date="2024-04" db="EMBL/GenBank/DDBJ databases">
        <authorList>
            <person name="Fracassetti M."/>
        </authorList>
    </citation>
    <scope>NUCLEOTIDE SEQUENCE [LARGE SCALE GENOMIC DNA]</scope>
</reference>
<sequence length="70" mass="8303">MLVVRKSNILRLYCPLCQDLVHQNVVLFVFYFEMIMNSCPLLYLNFNHDSTGSPKSESWIRTFDSKNTRK</sequence>
<organism evidence="2 3">
    <name type="scientific">Linum trigynum</name>
    <dbReference type="NCBI Taxonomy" id="586398"/>
    <lineage>
        <taxon>Eukaryota</taxon>
        <taxon>Viridiplantae</taxon>
        <taxon>Streptophyta</taxon>
        <taxon>Embryophyta</taxon>
        <taxon>Tracheophyta</taxon>
        <taxon>Spermatophyta</taxon>
        <taxon>Magnoliopsida</taxon>
        <taxon>eudicotyledons</taxon>
        <taxon>Gunneridae</taxon>
        <taxon>Pentapetalae</taxon>
        <taxon>rosids</taxon>
        <taxon>fabids</taxon>
        <taxon>Malpighiales</taxon>
        <taxon>Linaceae</taxon>
        <taxon>Linum</taxon>
    </lineage>
</organism>
<keyword evidence="3" id="KW-1185">Reference proteome</keyword>
<dbReference type="AlphaFoldDB" id="A0AAV2FGJ8"/>
<accession>A0AAV2FGJ8</accession>
<proteinExistence type="predicted"/>
<gene>
    <name evidence="2" type="ORF">LTRI10_LOCUS37702</name>
</gene>
<evidence type="ECO:0000256" key="1">
    <source>
        <dbReference type="SAM" id="MobiDB-lite"/>
    </source>
</evidence>
<dbReference type="EMBL" id="OZ034819">
    <property type="protein sequence ID" value="CAL1397401.1"/>
    <property type="molecule type" value="Genomic_DNA"/>
</dbReference>
<dbReference type="Proteomes" id="UP001497516">
    <property type="component" value="Chromosome 6"/>
</dbReference>